<gene>
    <name evidence="2" type="ORF">COU18_02190</name>
</gene>
<accession>A0A2H0UBV2</accession>
<feature type="transmembrane region" description="Helical" evidence="1">
    <location>
        <begin position="126"/>
        <end position="148"/>
    </location>
</feature>
<organism evidence="2 3">
    <name type="scientific">Candidatus Kaiserbacteria bacterium CG10_big_fil_rev_8_21_14_0_10_51_14</name>
    <dbReference type="NCBI Taxonomy" id="1974610"/>
    <lineage>
        <taxon>Bacteria</taxon>
        <taxon>Candidatus Kaiseribacteriota</taxon>
    </lineage>
</organism>
<evidence type="ECO:0000313" key="3">
    <source>
        <dbReference type="Proteomes" id="UP000231192"/>
    </source>
</evidence>
<dbReference type="Proteomes" id="UP000231192">
    <property type="component" value="Unassembled WGS sequence"/>
</dbReference>
<reference evidence="3" key="1">
    <citation type="submission" date="2017-09" db="EMBL/GenBank/DDBJ databases">
        <title>Depth-based differentiation of microbial function through sediment-hosted aquifers and enrichment of novel symbionts in the deep terrestrial subsurface.</title>
        <authorList>
            <person name="Probst A.J."/>
            <person name="Ladd B."/>
            <person name="Jarett J.K."/>
            <person name="Geller-Mcgrath D.E."/>
            <person name="Sieber C.M.K."/>
            <person name="Emerson J.B."/>
            <person name="Anantharaman K."/>
            <person name="Thomas B.C."/>
            <person name="Malmstrom R."/>
            <person name="Stieglmeier M."/>
            <person name="Klingl A."/>
            <person name="Woyke T."/>
            <person name="Ryan C.M."/>
            <person name="Banfield J.F."/>
        </authorList>
    </citation>
    <scope>NUCLEOTIDE SEQUENCE [LARGE SCALE GENOMIC DNA]</scope>
</reference>
<proteinExistence type="predicted"/>
<sequence length="166" mass="18101">MVRSITHSRSAILLVILLIVAFALPSTVGAQESESQVRAAVRAELMKDPRTAGFSEAQIDAMVDILVGEAQKNNLTASDITWQPQGDTFNVQNSSSEGGVVSETCDSPRFLCLFSEAFGFVGPKTLIPLLLFQAASMGMVWIFAEALYRHRMRMYPPISAETPTSM</sequence>
<dbReference type="EMBL" id="PFBK01000006">
    <property type="protein sequence ID" value="PIR83867.1"/>
    <property type="molecule type" value="Genomic_DNA"/>
</dbReference>
<evidence type="ECO:0000313" key="2">
    <source>
        <dbReference type="EMBL" id="PIR83867.1"/>
    </source>
</evidence>
<dbReference type="AlphaFoldDB" id="A0A2H0UBV2"/>
<protein>
    <submittedName>
        <fullName evidence="2">Uncharacterized protein</fullName>
    </submittedName>
</protein>
<evidence type="ECO:0000256" key="1">
    <source>
        <dbReference type="SAM" id="Phobius"/>
    </source>
</evidence>
<keyword evidence="1" id="KW-0812">Transmembrane</keyword>
<keyword evidence="1" id="KW-0472">Membrane</keyword>
<name>A0A2H0UBV2_9BACT</name>
<keyword evidence="1" id="KW-1133">Transmembrane helix</keyword>
<comment type="caution">
    <text evidence="2">The sequence shown here is derived from an EMBL/GenBank/DDBJ whole genome shotgun (WGS) entry which is preliminary data.</text>
</comment>